<reference evidence="2" key="1">
    <citation type="journal article" date="2015" name="Nature">
        <title>Complex archaea that bridge the gap between prokaryotes and eukaryotes.</title>
        <authorList>
            <person name="Spang A."/>
            <person name="Saw J.H."/>
            <person name="Jorgensen S.L."/>
            <person name="Zaremba-Niedzwiedzka K."/>
            <person name="Martijn J."/>
            <person name="Lind A.E."/>
            <person name="van Eijk R."/>
            <person name="Schleper C."/>
            <person name="Guy L."/>
            <person name="Ettema T.J."/>
        </authorList>
    </citation>
    <scope>NUCLEOTIDE SEQUENCE</scope>
</reference>
<accession>A0A0F9KYZ6</accession>
<evidence type="ECO:0000313" key="1">
    <source>
        <dbReference type="EMBL" id="KKM27205.1"/>
    </source>
</evidence>
<gene>
    <name evidence="1" type="ORF">LCGC14_1577030</name>
    <name evidence="2" type="ORF">LCGC14_1577060</name>
</gene>
<proteinExistence type="predicted"/>
<name>A0A0F9KYZ6_9ZZZZ</name>
<dbReference type="EMBL" id="LAZR01012366">
    <property type="protein sequence ID" value="KKM27205.1"/>
    <property type="molecule type" value="Genomic_DNA"/>
</dbReference>
<dbReference type="AlphaFoldDB" id="A0A0F9KYZ6"/>
<protein>
    <submittedName>
        <fullName evidence="2">Uncharacterized protein</fullName>
    </submittedName>
</protein>
<comment type="caution">
    <text evidence="2">The sequence shown here is derived from an EMBL/GenBank/DDBJ whole genome shotgun (WGS) entry which is preliminary data.</text>
</comment>
<dbReference type="EMBL" id="LAZR01012366">
    <property type="protein sequence ID" value="KKM27208.1"/>
    <property type="molecule type" value="Genomic_DNA"/>
</dbReference>
<organism evidence="2">
    <name type="scientific">marine sediment metagenome</name>
    <dbReference type="NCBI Taxonomy" id="412755"/>
    <lineage>
        <taxon>unclassified sequences</taxon>
        <taxon>metagenomes</taxon>
        <taxon>ecological metagenomes</taxon>
    </lineage>
</organism>
<evidence type="ECO:0000313" key="2">
    <source>
        <dbReference type="EMBL" id="KKM27208.1"/>
    </source>
</evidence>
<sequence length="58" mass="6312">MEKRSDLLLSTLRPYVKVVGGKLTLQVELPGHARVTLNGMGDTEEREVSTKGTQITAS</sequence>